<feature type="transmembrane region" description="Helical" evidence="1">
    <location>
        <begin position="12"/>
        <end position="36"/>
    </location>
</feature>
<gene>
    <name evidence="3" type="ORF">ACE1CC_26720</name>
</gene>
<keyword evidence="1" id="KW-0472">Membrane</keyword>
<evidence type="ECO:0000259" key="2">
    <source>
        <dbReference type="Pfam" id="PF05360"/>
    </source>
</evidence>
<keyword evidence="4" id="KW-1185">Reference proteome</keyword>
<reference evidence="3 4" key="1">
    <citation type="submission" date="2024-09" db="EMBL/GenBank/DDBJ databases">
        <title>Floridaenema gen nov. (Aerosakkonemataceae, Aerosakkonematales ord. nov., Cyanobacteria) from benthic tropical and subtropical fresh waters, with the description of four new species.</title>
        <authorList>
            <person name="Moretto J.A."/>
            <person name="Berthold D.E."/>
            <person name="Lefler F.W."/>
            <person name="Huang I.-S."/>
            <person name="Laughinghouse H. IV."/>
        </authorList>
    </citation>
    <scope>NUCLEOTIDE SEQUENCE [LARGE SCALE GENOMIC DNA]</scope>
    <source>
        <strain evidence="3 4">BLCC-F46</strain>
    </source>
</reference>
<dbReference type="PANTHER" id="PTHR37290:SF1">
    <property type="entry name" value="INNER MEMBRANE PROTEIN YIAA"/>
    <property type="match status" value="1"/>
</dbReference>
<dbReference type="PANTHER" id="PTHR37290">
    <property type="entry name" value="INNER MEMBRANE PROTEIN YIAA-RELATED"/>
    <property type="match status" value="1"/>
</dbReference>
<organism evidence="3 4">
    <name type="scientific">Floridaenema aerugineum BLCC-F46</name>
    <dbReference type="NCBI Taxonomy" id="3153654"/>
    <lineage>
        <taxon>Bacteria</taxon>
        <taxon>Bacillati</taxon>
        <taxon>Cyanobacteriota</taxon>
        <taxon>Cyanophyceae</taxon>
        <taxon>Oscillatoriophycideae</taxon>
        <taxon>Aerosakkonematales</taxon>
        <taxon>Aerosakkonemataceae</taxon>
        <taxon>Floridanema</taxon>
        <taxon>Floridanema aerugineum</taxon>
    </lineage>
</organism>
<keyword evidence="1" id="KW-0812">Transmembrane</keyword>
<dbReference type="InterPro" id="IPR008024">
    <property type="entry name" value="YiaAB"/>
</dbReference>
<feature type="transmembrane region" description="Helical" evidence="1">
    <location>
        <begin position="42"/>
        <end position="61"/>
    </location>
</feature>
<comment type="caution">
    <text evidence="3">The sequence shown here is derived from an EMBL/GenBank/DDBJ whole genome shotgun (WGS) entry which is preliminary data.</text>
</comment>
<accession>A0ABV4XCD7</accession>
<dbReference type="Pfam" id="PF05360">
    <property type="entry name" value="YiaAB"/>
    <property type="match status" value="1"/>
</dbReference>
<dbReference type="InterPro" id="IPR038972">
    <property type="entry name" value="YiaA-like"/>
</dbReference>
<protein>
    <submittedName>
        <fullName evidence="3">YiaA/YiaB family inner membrane protein</fullName>
    </submittedName>
</protein>
<sequence>MKQTIQNQKDTTAWIIQVWLSFILSLSATSIGIIYLPVDGWVKGYMGMGVLFSIGSTFTLAKTVRDNHEAAKLTARIDEARVEKILTEHHPLK</sequence>
<name>A0ABV4XCD7_9CYAN</name>
<dbReference type="EMBL" id="JBHFNQ010000204">
    <property type="protein sequence ID" value="MFB2880458.1"/>
    <property type="molecule type" value="Genomic_DNA"/>
</dbReference>
<evidence type="ECO:0000313" key="4">
    <source>
        <dbReference type="Proteomes" id="UP001576774"/>
    </source>
</evidence>
<evidence type="ECO:0000256" key="1">
    <source>
        <dbReference type="SAM" id="Phobius"/>
    </source>
</evidence>
<dbReference type="RefSeq" id="WP_413273472.1">
    <property type="nucleotide sequence ID" value="NZ_JBHFNQ010000204.1"/>
</dbReference>
<dbReference type="Proteomes" id="UP001576774">
    <property type="component" value="Unassembled WGS sequence"/>
</dbReference>
<evidence type="ECO:0000313" key="3">
    <source>
        <dbReference type="EMBL" id="MFB2880458.1"/>
    </source>
</evidence>
<feature type="domain" description="YiaAB two helix" evidence="2">
    <location>
        <begin position="14"/>
        <end position="66"/>
    </location>
</feature>
<keyword evidence="1" id="KW-1133">Transmembrane helix</keyword>
<proteinExistence type="predicted"/>